<feature type="domain" description="HEPN" evidence="2">
    <location>
        <begin position="8"/>
        <end position="118"/>
    </location>
</feature>
<dbReference type="PANTHER" id="PTHR36565:SF1">
    <property type="entry name" value="UPF0332 PROTEIN TM_1000"/>
    <property type="match status" value="1"/>
</dbReference>
<evidence type="ECO:0000259" key="2">
    <source>
        <dbReference type="Pfam" id="PF05168"/>
    </source>
</evidence>
<keyword evidence="4" id="KW-1185">Reference proteome</keyword>
<comment type="similarity">
    <text evidence="1">Belongs to the UPF0332 family.</text>
</comment>
<evidence type="ECO:0000256" key="1">
    <source>
        <dbReference type="ARBA" id="ARBA00038248"/>
    </source>
</evidence>
<comment type="caution">
    <text evidence="3">The sequence shown here is derived from an EMBL/GenBank/DDBJ whole genome shotgun (WGS) entry which is preliminary data.</text>
</comment>
<dbReference type="Pfam" id="PF05168">
    <property type="entry name" value="HEPN"/>
    <property type="match status" value="1"/>
</dbReference>
<dbReference type="Proteomes" id="UP000256373">
    <property type="component" value="Unassembled WGS sequence"/>
</dbReference>
<organism evidence="3 4">
    <name type="scientific">Dyadobacter luteus</name>
    <dbReference type="NCBI Taxonomy" id="2259619"/>
    <lineage>
        <taxon>Bacteria</taxon>
        <taxon>Pseudomonadati</taxon>
        <taxon>Bacteroidota</taxon>
        <taxon>Cytophagia</taxon>
        <taxon>Cytophagales</taxon>
        <taxon>Spirosomataceae</taxon>
        <taxon>Dyadobacter</taxon>
    </lineage>
</organism>
<dbReference type="RefSeq" id="WP_115832810.1">
    <property type="nucleotide sequence ID" value="NZ_QNUL01000020.1"/>
</dbReference>
<dbReference type="InterPro" id="IPR007842">
    <property type="entry name" value="HEPN_dom"/>
</dbReference>
<protein>
    <recommendedName>
        <fullName evidence="2">HEPN domain-containing protein</fullName>
    </recommendedName>
</protein>
<evidence type="ECO:0000313" key="3">
    <source>
        <dbReference type="EMBL" id="REA58476.1"/>
    </source>
</evidence>
<dbReference type="InterPro" id="IPR052226">
    <property type="entry name" value="UPF0332_toxin"/>
</dbReference>
<dbReference type="EMBL" id="QNUL01000020">
    <property type="protein sequence ID" value="REA58476.1"/>
    <property type="molecule type" value="Genomic_DNA"/>
</dbReference>
<dbReference type="AlphaFoldDB" id="A0A3D8Y6L5"/>
<dbReference type="PANTHER" id="PTHR36565">
    <property type="entry name" value="UPF0332 PROTEIN TM_1000"/>
    <property type="match status" value="1"/>
</dbReference>
<accession>A0A3D8Y6L5</accession>
<proteinExistence type="inferred from homology"/>
<gene>
    <name evidence="3" type="ORF">DSL64_20520</name>
</gene>
<dbReference type="OrthoDB" id="963530at2"/>
<name>A0A3D8Y6L5_9BACT</name>
<reference evidence="3 4" key="1">
    <citation type="submission" date="2018-07" db="EMBL/GenBank/DDBJ databases">
        <title>Dyadobacter roseus sp. nov., isolated from rose rhizosphere soil.</title>
        <authorList>
            <person name="Chen L."/>
        </authorList>
    </citation>
    <scope>NUCLEOTIDE SEQUENCE [LARGE SCALE GENOMIC DNA]</scope>
    <source>
        <strain evidence="3 4">RS19</strain>
    </source>
</reference>
<sequence length="130" mass="15119">MNKHSIDDIIGKAINCLDDSRDLMERKRFDASLNRSYYTMFHCIQALLSSINVVSKSHKGAQNSFHKDFILNGLLSRDLGIALKRTFEKRQFSDYDYDDIFPEEALQSLNDAELFLNETVLYLKENSFLQ</sequence>
<dbReference type="Gene3D" id="1.20.120.330">
    <property type="entry name" value="Nucleotidyltransferases domain 2"/>
    <property type="match status" value="1"/>
</dbReference>
<evidence type="ECO:0000313" key="4">
    <source>
        <dbReference type="Proteomes" id="UP000256373"/>
    </source>
</evidence>